<keyword evidence="4" id="KW-1185">Reference proteome</keyword>
<proteinExistence type="predicted"/>
<feature type="region of interest" description="Disordered" evidence="1">
    <location>
        <begin position="602"/>
        <end position="621"/>
    </location>
</feature>
<feature type="compositionally biased region" description="Polar residues" evidence="1">
    <location>
        <begin position="46"/>
        <end position="57"/>
    </location>
</feature>
<dbReference type="AlphaFoldDB" id="A0AAD8U4B0"/>
<evidence type="ECO:0000313" key="3">
    <source>
        <dbReference type="EMBL" id="KAK1696914.1"/>
    </source>
</evidence>
<dbReference type="PANTHER" id="PTHR33223:SF11">
    <property type="entry name" value="ELEMENT PROTEIN, PUTATIVE-RELATED"/>
    <property type="match status" value="1"/>
</dbReference>
<feature type="region of interest" description="Disordered" evidence="1">
    <location>
        <begin position="1"/>
        <end position="57"/>
    </location>
</feature>
<protein>
    <recommendedName>
        <fullName evidence="2">Retrotransposon gag domain-containing protein</fullName>
    </recommendedName>
</protein>
<feature type="domain" description="Retrotransposon gag" evidence="2">
    <location>
        <begin position="219"/>
        <end position="312"/>
    </location>
</feature>
<gene>
    <name evidence="3" type="ORF">QYE76_013611</name>
</gene>
<feature type="compositionally biased region" description="Low complexity" evidence="1">
    <location>
        <begin position="451"/>
        <end position="463"/>
    </location>
</feature>
<dbReference type="InterPro" id="IPR005162">
    <property type="entry name" value="Retrotrans_gag_dom"/>
</dbReference>
<dbReference type="EMBL" id="JAUUTY010000001">
    <property type="protein sequence ID" value="KAK1696914.1"/>
    <property type="molecule type" value="Genomic_DNA"/>
</dbReference>
<reference evidence="3" key="1">
    <citation type="submission" date="2023-07" db="EMBL/GenBank/DDBJ databases">
        <title>A chromosome-level genome assembly of Lolium multiflorum.</title>
        <authorList>
            <person name="Chen Y."/>
            <person name="Copetti D."/>
            <person name="Kolliker R."/>
            <person name="Studer B."/>
        </authorList>
    </citation>
    <scope>NUCLEOTIDE SEQUENCE</scope>
    <source>
        <strain evidence="3">02402/16</strain>
        <tissue evidence="3">Leaf</tissue>
    </source>
</reference>
<dbReference type="Proteomes" id="UP001231189">
    <property type="component" value="Unassembled WGS sequence"/>
</dbReference>
<dbReference type="Pfam" id="PF03732">
    <property type="entry name" value="Retrotrans_gag"/>
    <property type="match status" value="1"/>
</dbReference>
<feature type="region of interest" description="Disordered" evidence="1">
    <location>
        <begin position="85"/>
        <end position="107"/>
    </location>
</feature>
<sequence>MGKTRDTKIAILPSTTRKGTTLSTSAALDSPSVIDKLVSPPHASRAGTSAESENSHNIDNVSAVLDDSGSLGSFLDATIARSRQIENTETPNENAATPVNSPESVEYSSDDLDEDYVELDNDFIEKCKATTDARKIKKLLAEHAVRYKPSPDPKFATSPINIRDKDYDFSLDLSHIAIVEKTPFCGTEKESAVEHLTELSTLSGVFSDDVKMRTYFVAKIFPFSLKDDAKTWYNNLPPGSIKSPTDLRDVFFRKYFPASAQHVALQRIYNFDQEDGEKLPEAWARFCSLIRAQPDHDLEKHDLLDIFYSGLTIESRAYLDSCAGCVFRKRTPDDAEELLAKIGRNHDDWSTPEPTPTPIVKKRGMIKLNDEDMREAKKSLKEKGIKPEDVKNLPPIEDICETIPPSSMIEQLEYRNGDPARRSGEHRRLSDLYTRICNGRSLSNDEPFFRPPSSAAPSTRRAATASSLILSRATVERGEREVVQVPRSADGRSAGPLTLRPPLRWWESGGTSDPCLRRVDSRVGFPGGAGEVVAAAALWNKVAGSCSPSRRCSVGCCRRDSGVGLAGVVLAWGTSSLGVFWSSRLLPRAAVAVGSCGSSKLVEEGGDGSGLPDPRRPVHGVRAPRSAEAGLQLLPVFVVLLQAWRLARAGVLGLTAGEVRGAAPADVALAFARSRRPRRVDTAATSTRSSPLKFLSGDSAAACGGFFSPSGEDVAPIFGSKKKKKLSSSGQSRTAATPGGQIRTVRWCHSLRTAYAARDRVSVQREPPLG</sequence>
<feature type="region of interest" description="Disordered" evidence="1">
    <location>
        <begin position="722"/>
        <end position="741"/>
    </location>
</feature>
<comment type="caution">
    <text evidence="3">The sequence shown here is derived from an EMBL/GenBank/DDBJ whole genome shotgun (WGS) entry which is preliminary data.</text>
</comment>
<evidence type="ECO:0000256" key="1">
    <source>
        <dbReference type="SAM" id="MobiDB-lite"/>
    </source>
</evidence>
<organism evidence="3 4">
    <name type="scientific">Lolium multiflorum</name>
    <name type="common">Italian ryegrass</name>
    <name type="synonym">Lolium perenne subsp. multiflorum</name>
    <dbReference type="NCBI Taxonomy" id="4521"/>
    <lineage>
        <taxon>Eukaryota</taxon>
        <taxon>Viridiplantae</taxon>
        <taxon>Streptophyta</taxon>
        <taxon>Embryophyta</taxon>
        <taxon>Tracheophyta</taxon>
        <taxon>Spermatophyta</taxon>
        <taxon>Magnoliopsida</taxon>
        <taxon>Liliopsida</taxon>
        <taxon>Poales</taxon>
        <taxon>Poaceae</taxon>
        <taxon>BOP clade</taxon>
        <taxon>Pooideae</taxon>
        <taxon>Poodae</taxon>
        <taxon>Poeae</taxon>
        <taxon>Poeae Chloroplast Group 2 (Poeae type)</taxon>
        <taxon>Loliodinae</taxon>
        <taxon>Loliinae</taxon>
        <taxon>Lolium</taxon>
    </lineage>
</organism>
<evidence type="ECO:0000313" key="4">
    <source>
        <dbReference type="Proteomes" id="UP001231189"/>
    </source>
</evidence>
<dbReference type="PANTHER" id="PTHR33223">
    <property type="entry name" value="CCHC-TYPE DOMAIN-CONTAINING PROTEIN"/>
    <property type="match status" value="1"/>
</dbReference>
<feature type="region of interest" description="Disordered" evidence="1">
    <location>
        <begin position="444"/>
        <end position="463"/>
    </location>
</feature>
<name>A0AAD8U4B0_LOLMU</name>
<evidence type="ECO:0000259" key="2">
    <source>
        <dbReference type="Pfam" id="PF03732"/>
    </source>
</evidence>
<accession>A0AAD8U4B0</accession>
<feature type="compositionally biased region" description="Polar residues" evidence="1">
    <location>
        <begin position="13"/>
        <end position="27"/>
    </location>
</feature>